<dbReference type="SUPFAM" id="SSF88659">
    <property type="entry name" value="Sigma3 and sigma4 domains of RNA polymerase sigma factors"/>
    <property type="match status" value="2"/>
</dbReference>
<feature type="domain" description="RNA polymerase sigma-70" evidence="9">
    <location>
        <begin position="483"/>
        <end position="509"/>
    </location>
</feature>
<dbReference type="GO" id="GO:0006352">
    <property type="term" value="P:DNA-templated transcription initiation"/>
    <property type="evidence" value="ECO:0007669"/>
    <property type="project" value="InterPro"/>
</dbReference>
<comment type="caution">
    <text evidence="10">The sequence shown here is derived from an EMBL/GenBank/DDBJ whole genome shotgun (WGS) entry which is preliminary data.</text>
</comment>
<dbReference type="InterPro" id="IPR007630">
    <property type="entry name" value="RNA_pol_sigma70_r4"/>
</dbReference>
<keyword evidence="6" id="KW-0175">Coiled coil</keyword>
<evidence type="ECO:0000256" key="4">
    <source>
        <dbReference type="ARBA" id="ARBA00023163"/>
    </source>
</evidence>
<feature type="region of interest" description="Disordered" evidence="7">
    <location>
        <begin position="1"/>
        <end position="40"/>
    </location>
</feature>
<dbReference type="OrthoDB" id="9809557at2"/>
<dbReference type="InterPro" id="IPR007627">
    <property type="entry name" value="RNA_pol_sigma70_r2"/>
</dbReference>
<dbReference type="EMBL" id="PEBQ01000074">
    <property type="protein sequence ID" value="PHY94732.1"/>
    <property type="molecule type" value="Genomic_DNA"/>
</dbReference>
<evidence type="ECO:0000256" key="2">
    <source>
        <dbReference type="ARBA" id="ARBA00023082"/>
    </source>
</evidence>
<evidence type="ECO:0000256" key="3">
    <source>
        <dbReference type="ARBA" id="ARBA00023125"/>
    </source>
</evidence>
<dbReference type="InterPro" id="IPR000943">
    <property type="entry name" value="RNA_pol_sigma70"/>
</dbReference>
<comment type="function">
    <text evidence="5">Sigma factors are initiation factors that promote the attachment of RNA polymerase to specific initiation sites and are then released.</text>
</comment>
<dbReference type="InterPro" id="IPR013324">
    <property type="entry name" value="RNA_pol_sigma_r3/r4-like"/>
</dbReference>
<dbReference type="Pfam" id="PF04539">
    <property type="entry name" value="Sigma70_r3"/>
    <property type="match status" value="1"/>
</dbReference>
<sequence>MTGFSSSSSFDAGHISKDSDRARGEPDASSSQVQDSLETYFSDVRRNKRLSREEEAEASKRMSEYRGDVIAIICKLTSFPSAIEGFIQELGLGESHIRSLVDVNAPNFEPNKILNLAAKELPSMPERNAGDSLQCYAGICSLKLFLDWLSNNKKQRAKFTRDDVDEVVTDLQISWSLFERFAGTIAQAEQQFREEERKFLSLMRKHGITGEILRPHWRGRECRDDWSNSELLQTIGVKDKKFSISDIKTIKACQASMKRAAVSVSMTPRILLKAHREISLAMSKYAQMRRLMINSNLRLVIKVARGKSSPEMSLKDLIQEGNIGLMRAVEKFDYKLGFAFSTYAIWWIRQAISRATAEQSKTIRIPAHVQEMKRVIMKTANEFKERFDRDPTEEELAELSGYSEHRVRDALSAADRTESIDEVLPDKPTSERYLVDDKAECALDNIMTKEGVSAVTEAVDSLSERERLVIRMRYGLEGEAEATLEEIGDKLGVTRERIRQIEVAALDKLRHPRRRKIMQRAIPGIA</sequence>
<dbReference type="AlphaFoldDB" id="A0A2G4RDU1"/>
<dbReference type="InterPro" id="IPR014284">
    <property type="entry name" value="RNA_pol_sigma-70_dom"/>
</dbReference>
<dbReference type="PROSITE" id="PS00715">
    <property type="entry name" value="SIGMA70_1"/>
    <property type="match status" value="1"/>
</dbReference>
<dbReference type="PRINTS" id="PR00046">
    <property type="entry name" value="SIGMA70FCT"/>
</dbReference>
<accession>A0A2G4RDU1</accession>
<dbReference type="RefSeq" id="WP_099540758.1">
    <property type="nucleotide sequence ID" value="NZ_PEBQ01000074.1"/>
</dbReference>
<evidence type="ECO:0000256" key="7">
    <source>
        <dbReference type="SAM" id="MobiDB-lite"/>
    </source>
</evidence>
<name>A0A2G4RDU1_9PROT</name>
<dbReference type="PANTHER" id="PTHR30603:SF60">
    <property type="entry name" value="RNA POLYMERASE SIGMA FACTOR RPOD"/>
    <property type="match status" value="1"/>
</dbReference>
<organism evidence="10 11">
    <name type="scientific">Acetobacter pomorum</name>
    <dbReference type="NCBI Taxonomy" id="65959"/>
    <lineage>
        <taxon>Bacteria</taxon>
        <taxon>Pseudomonadati</taxon>
        <taxon>Pseudomonadota</taxon>
        <taxon>Alphaproteobacteria</taxon>
        <taxon>Acetobacterales</taxon>
        <taxon>Acetobacteraceae</taxon>
        <taxon>Acetobacter</taxon>
    </lineage>
</organism>
<evidence type="ECO:0000259" key="8">
    <source>
        <dbReference type="PROSITE" id="PS00715"/>
    </source>
</evidence>
<dbReference type="InterPro" id="IPR050239">
    <property type="entry name" value="Sigma-70_RNA_pol_init_factors"/>
</dbReference>
<keyword evidence="3 5" id="KW-0238">DNA-binding</keyword>
<evidence type="ECO:0000259" key="9">
    <source>
        <dbReference type="PROSITE" id="PS00716"/>
    </source>
</evidence>
<dbReference type="InterPro" id="IPR013325">
    <property type="entry name" value="RNA_pol_sigma_r2"/>
</dbReference>
<dbReference type="Pfam" id="PF04545">
    <property type="entry name" value="Sigma70_r4"/>
    <property type="match status" value="1"/>
</dbReference>
<gene>
    <name evidence="10" type="ORF">CSR02_04745</name>
</gene>
<dbReference type="PROSITE" id="PS00716">
    <property type="entry name" value="SIGMA70_2"/>
    <property type="match status" value="1"/>
</dbReference>
<reference evidence="10 11" key="1">
    <citation type="submission" date="2017-10" db="EMBL/GenBank/DDBJ databases">
        <title>Genomic analysis of the genus Acetobacter.</title>
        <authorList>
            <person name="Kim K.H."/>
            <person name="Chun B.H."/>
            <person name="Son A.R."/>
            <person name="Jeon C.O."/>
        </authorList>
    </citation>
    <scope>NUCLEOTIDE SEQUENCE [LARGE SCALE GENOMIC DNA]</scope>
    <source>
        <strain evidence="10 11">LHT 2458</strain>
    </source>
</reference>
<comment type="similarity">
    <text evidence="5">Belongs to the sigma-70 factor family.</text>
</comment>
<dbReference type="SUPFAM" id="SSF88946">
    <property type="entry name" value="Sigma2 domain of RNA polymerase sigma factors"/>
    <property type="match status" value="1"/>
</dbReference>
<dbReference type="GO" id="GO:0016987">
    <property type="term" value="F:sigma factor activity"/>
    <property type="evidence" value="ECO:0007669"/>
    <property type="project" value="UniProtKB-KW"/>
</dbReference>
<dbReference type="NCBIfam" id="TIGR02937">
    <property type="entry name" value="sigma70-ECF"/>
    <property type="match status" value="1"/>
</dbReference>
<dbReference type="Pfam" id="PF04542">
    <property type="entry name" value="Sigma70_r2"/>
    <property type="match status" value="1"/>
</dbReference>
<proteinExistence type="inferred from homology"/>
<evidence type="ECO:0000313" key="11">
    <source>
        <dbReference type="Proteomes" id="UP000228751"/>
    </source>
</evidence>
<dbReference type="Gene3D" id="1.10.10.10">
    <property type="entry name" value="Winged helix-like DNA-binding domain superfamily/Winged helix DNA-binding domain"/>
    <property type="match status" value="2"/>
</dbReference>
<keyword evidence="1 5" id="KW-0805">Transcription regulation</keyword>
<dbReference type="InterPro" id="IPR007624">
    <property type="entry name" value="RNA_pol_sigma70_r3"/>
</dbReference>
<dbReference type="PANTHER" id="PTHR30603">
    <property type="entry name" value="RNA POLYMERASE SIGMA FACTOR RPO"/>
    <property type="match status" value="1"/>
</dbReference>
<feature type="compositionally biased region" description="Basic and acidic residues" evidence="7">
    <location>
        <begin position="14"/>
        <end position="26"/>
    </location>
</feature>
<evidence type="ECO:0000256" key="5">
    <source>
        <dbReference type="RuleBase" id="RU362124"/>
    </source>
</evidence>
<dbReference type="InterPro" id="IPR036388">
    <property type="entry name" value="WH-like_DNA-bd_sf"/>
</dbReference>
<feature type="coiled-coil region" evidence="6">
    <location>
        <begin position="178"/>
        <end position="205"/>
    </location>
</feature>
<evidence type="ECO:0000256" key="1">
    <source>
        <dbReference type="ARBA" id="ARBA00023015"/>
    </source>
</evidence>
<dbReference type="Proteomes" id="UP000228751">
    <property type="component" value="Unassembled WGS sequence"/>
</dbReference>
<protein>
    <recommendedName>
        <fullName evidence="5">RNA polymerase sigma factor</fullName>
    </recommendedName>
</protein>
<keyword evidence="2 5" id="KW-0731">Sigma factor</keyword>
<keyword evidence="4 5" id="KW-0804">Transcription</keyword>
<feature type="compositionally biased region" description="Polar residues" evidence="7">
    <location>
        <begin position="1"/>
        <end position="10"/>
    </location>
</feature>
<evidence type="ECO:0000313" key="10">
    <source>
        <dbReference type="EMBL" id="PHY94732.1"/>
    </source>
</evidence>
<evidence type="ECO:0000256" key="6">
    <source>
        <dbReference type="SAM" id="Coils"/>
    </source>
</evidence>
<dbReference type="CDD" id="cd06171">
    <property type="entry name" value="Sigma70_r4"/>
    <property type="match status" value="1"/>
</dbReference>
<keyword evidence="11" id="KW-1185">Reference proteome</keyword>
<feature type="compositionally biased region" description="Polar residues" evidence="7">
    <location>
        <begin position="28"/>
        <end position="39"/>
    </location>
</feature>
<feature type="domain" description="RNA polymerase sigma-70" evidence="8">
    <location>
        <begin position="316"/>
        <end position="329"/>
    </location>
</feature>
<dbReference type="GO" id="GO:0003677">
    <property type="term" value="F:DNA binding"/>
    <property type="evidence" value="ECO:0007669"/>
    <property type="project" value="UniProtKB-KW"/>
</dbReference>
<dbReference type="Gene3D" id="1.10.601.10">
    <property type="entry name" value="RNA Polymerase Primary Sigma Factor"/>
    <property type="match status" value="1"/>
</dbReference>